<dbReference type="Proteomes" id="UP001190700">
    <property type="component" value="Unassembled WGS sequence"/>
</dbReference>
<comment type="caution">
    <text evidence="2">The sequence shown here is derived from an EMBL/GenBank/DDBJ whole genome shotgun (WGS) entry which is preliminary data.</text>
</comment>
<reference evidence="2 3" key="1">
    <citation type="journal article" date="2015" name="Genome Biol. Evol.">
        <title>Comparative Genomics of a Bacterivorous Green Alga Reveals Evolutionary Causalities and Consequences of Phago-Mixotrophic Mode of Nutrition.</title>
        <authorList>
            <person name="Burns J.A."/>
            <person name="Paasch A."/>
            <person name="Narechania A."/>
            <person name="Kim E."/>
        </authorList>
    </citation>
    <scope>NUCLEOTIDE SEQUENCE [LARGE SCALE GENOMIC DNA]</scope>
    <source>
        <strain evidence="2 3">PLY_AMNH</strain>
    </source>
</reference>
<evidence type="ECO:0000313" key="2">
    <source>
        <dbReference type="EMBL" id="KAK3284776.1"/>
    </source>
</evidence>
<feature type="compositionally biased region" description="Low complexity" evidence="1">
    <location>
        <begin position="195"/>
        <end position="205"/>
    </location>
</feature>
<name>A0AAE0LGR0_9CHLO</name>
<evidence type="ECO:0000256" key="1">
    <source>
        <dbReference type="SAM" id="MobiDB-lite"/>
    </source>
</evidence>
<organism evidence="2 3">
    <name type="scientific">Cymbomonas tetramitiformis</name>
    <dbReference type="NCBI Taxonomy" id="36881"/>
    <lineage>
        <taxon>Eukaryota</taxon>
        <taxon>Viridiplantae</taxon>
        <taxon>Chlorophyta</taxon>
        <taxon>Pyramimonadophyceae</taxon>
        <taxon>Pyramimonadales</taxon>
        <taxon>Pyramimonadaceae</taxon>
        <taxon>Cymbomonas</taxon>
    </lineage>
</organism>
<protein>
    <submittedName>
        <fullName evidence="2">Uncharacterized protein</fullName>
    </submittedName>
</protein>
<gene>
    <name evidence="2" type="ORF">CYMTET_7590</name>
</gene>
<feature type="compositionally biased region" description="Low complexity" evidence="1">
    <location>
        <begin position="341"/>
        <end position="361"/>
    </location>
</feature>
<feature type="region of interest" description="Disordered" evidence="1">
    <location>
        <begin position="492"/>
        <end position="527"/>
    </location>
</feature>
<feature type="non-terminal residue" evidence="2">
    <location>
        <position position="1"/>
    </location>
</feature>
<feature type="region of interest" description="Disordered" evidence="1">
    <location>
        <begin position="590"/>
        <end position="615"/>
    </location>
</feature>
<accession>A0AAE0LGR0</accession>
<proteinExistence type="predicted"/>
<dbReference type="EMBL" id="LGRX02002151">
    <property type="protein sequence ID" value="KAK3284776.1"/>
    <property type="molecule type" value="Genomic_DNA"/>
</dbReference>
<dbReference type="AlphaFoldDB" id="A0AAE0LGR0"/>
<feature type="compositionally biased region" description="Low complexity" evidence="1">
    <location>
        <begin position="507"/>
        <end position="516"/>
    </location>
</feature>
<feature type="region of interest" description="Disordered" evidence="1">
    <location>
        <begin position="195"/>
        <end position="403"/>
    </location>
</feature>
<keyword evidence="3" id="KW-1185">Reference proteome</keyword>
<feature type="compositionally biased region" description="Basic and acidic residues" evidence="1">
    <location>
        <begin position="368"/>
        <end position="379"/>
    </location>
</feature>
<evidence type="ECO:0000313" key="3">
    <source>
        <dbReference type="Proteomes" id="UP001190700"/>
    </source>
</evidence>
<feature type="compositionally biased region" description="Basic and acidic residues" evidence="1">
    <location>
        <begin position="590"/>
        <end position="614"/>
    </location>
</feature>
<feature type="compositionally biased region" description="Gly residues" evidence="1">
    <location>
        <begin position="385"/>
        <end position="397"/>
    </location>
</feature>
<sequence length="694" mass="75458">YKESSNQYGVPTLGRTNLQDVMLVPQGGTLGVSEMLKGVTYELSAYIQSATAELLVVQRGDLLRILGKEGVSELAELEENGLVSSRREDTKTKPKLSLKTFVESNMEVITAKSKSAGDCFYATGQDAIEDGEESDLKEERELAAKRAKKLEKAVAMKFDAGNTLWSSEDLKKGIDANKVLAGRLLEQQGGSQAAAESGAAAAGGSRPVLTSGSRPSSAKDNKLSLVLHIPTGDRAPRLSRFSMDSERRARTPRNPLGQPSPRLTLVANPGPPPPSQPTTHVRLPALPPNSVSAIEQRKGSQCGKNTSACPPDKAARDRPWTANDTARLSRVSHPGASSKNQQQLSSPPQQQQQQQQQQQPQCASPPAGEEHSAEQETSGRKSGSPRGGKGSEQGSEGGPILRRDTKHCPQIVVPTAHFYHPGPATHPLPAFFNTMPWGNSDSKPSTTLVHRPTISTMLHHNNDISRYTGENDGHLWAARDDTTNGKVQHMPWLQHRPAPPSTAPRFRPSSSRAPNVRPNPRPAPNGWWTNAQLAKAALQERAAPTVNGVEPVMPAFRKSRVSASRPSTGKPVAVSTWKHMRAWERFCNKKSPDAAQQAHDETPQKRAMPERDQQKQMMMSPEEQEQMTKIQERIQANKVAAIKGMSPRSQDSYAFVDSPNNSPINNALSPKGLNIASEHIRIPGMAGSFHHTLM</sequence>